<dbReference type="GO" id="GO:0016787">
    <property type="term" value="F:hydrolase activity"/>
    <property type="evidence" value="ECO:0007669"/>
    <property type="project" value="UniProtKB-KW"/>
</dbReference>
<dbReference type="AlphaFoldDB" id="K9UK11"/>
<accession>K9UK11</accession>
<evidence type="ECO:0000256" key="4">
    <source>
        <dbReference type="ARBA" id="ARBA00022723"/>
    </source>
</evidence>
<dbReference type="PANTHER" id="PTHR33653">
    <property type="entry name" value="RIBONUCLEASE VAPC2"/>
    <property type="match status" value="1"/>
</dbReference>
<dbReference type="GO" id="GO:0046872">
    <property type="term" value="F:metal ion binding"/>
    <property type="evidence" value="ECO:0007669"/>
    <property type="project" value="UniProtKB-KW"/>
</dbReference>
<comment type="cofactor">
    <cofactor evidence="1">
        <name>Mg(2+)</name>
        <dbReference type="ChEBI" id="CHEBI:18420"/>
    </cofactor>
</comment>
<evidence type="ECO:0000256" key="1">
    <source>
        <dbReference type="ARBA" id="ARBA00001946"/>
    </source>
</evidence>
<keyword evidence="5" id="KW-0378">Hydrolase</keyword>
<dbReference type="STRING" id="1173020.Cha6605_3790"/>
<sequence length="145" mass="16855">MSIWILDTDHLSLLHRENSQLIERLSLHQQDRVVITIVTAEEQLRGRLSVISKASDPKSKTSLSLAYQNLRLTIESLQEFEQIDFDLEAESIYHQLRQQKIRIGTQDLRIASIALANQATLLTRNYRDFSQVPNLIIDDWTRADR</sequence>
<proteinExistence type="inferred from homology"/>
<gene>
    <name evidence="9" type="ORF">Cha6605_3790</name>
</gene>
<dbReference type="SUPFAM" id="SSF88723">
    <property type="entry name" value="PIN domain-like"/>
    <property type="match status" value="1"/>
</dbReference>
<dbReference type="EMBL" id="CP003600">
    <property type="protein sequence ID" value="AFY94761.1"/>
    <property type="molecule type" value="Genomic_DNA"/>
</dbReference>
<organism evidence="9 10">
    <name type="scientific">Chamaesiphon minutus (strain ATCC 27169 / PCC 6605)</name>
    <dbReference type="NCBI Taxonomy" id="1173020"/>
    <lineage>
        <taxon>Bacteria</taxon>
        <taxon>Bacillati</taxon>
        <taxon>Cyanobacteriota</taxon>
        <taxon>Cyanophyceae</taxon>
        <taxon>Gomontiellales</taxon>
        <taxon>Chamaesiphonaceae</taxon>
        <taxon>Chamaesiphon</taxon>
    </lineage>
</organism>
<dbReference type="KEGG" id="cmp:Cha6605_3790"/>
<dbReference type="CDD" id="cd09881">
    <property type="entry name" value="PIN_VapC4-5_FitB-like"/>
    <property type="match status" value="1"/>
</dbReference>
<comment type="similarity">
    <text evidence="7">Belongs to the PINc/VapC protein family.</text>
</comment>
<evidence type="ECO:0000256" key="2">
    <source>
        <dbReference type="ARBA" id="ARBA00022649"/>
    </source>
</evidence>
<dbReference type="InterPro" id="IPR002716">
    <property type="entry name" value="PIN_dom"/>
</dbReference>
<dbReference type="InterPro" id="IPR029060">
    <property type="entry name" value="PIN-like_dom_sf"/>
</dbReference>
<feature type="domain" description="PIN" evidence="8">
    <location>
        <begin position="10"/>
        <end position="133"/>
    </location>
</feature>
<dbReference type="Pfam" id="PF01850">
    <property type="entry name" value="PIN"/>
    <property type="match status" value="1"/>
</dbReference>
<dbReference type="OrthoDB" id="574223at2"/>
<name>K9UK11_CHAP6</name>
<dbReference type="RefSeq" id="WP_015160881.1">
    <property type="nucleotide sequence ID" value="NC_019697.1"/>
</dbReference>
<evidence type="ECO:0000256" key="7">
    <source>
        <dbReference type="ARBA" id="ARBA00038093"/>
    </source>
</evidence>
<dbReference type="GO" id="GO:0004518">
    <property type="term" value="F:nuclease activity"/>
    <property type="evidence" value="ECO:0007669"/>
    <property type="project" value="UniProtKB-KW"/>
</dbReference>
<evidence type="ECO:0000256" key="5">
    <source>
        <dbReference type="ARBA" id="ARBA00022801"/>
    </source>
</evidence>
<keyword evidence="2" id="KW-1277">Toxin-antitoxin system</keyword>
<dbReference type="InterPro" id="IPR050556">
    <property type="entry name" value="Type_II_TA_system_RNase"/>
</dbReference>
<dbReference type="PANTHER" id="PTHR33653:SF1">
    <property type="entry name" value="RIBONUCLEASE VAPC2"/>
    <property type="match status" value="1"/>
</dbReference>
<protein>
    <submittedName>
        <fullName evidence="9">Putative nucleic acid-binding protein, contains PIN domain</fullName>
    </submittedName>
</protein>
<dbReference type="PATRIC" id="fig|1173020.3.peg.4346"/>
<dbReference type="HOGENOM" id="CLU_118482_2_0_3"/>
<evidence type="ECO:0000256" key="3">
    <source>
        <dbReference type="ARBA" id="ARBA00022722"/>
    </source>
</evidence>
<dbReference type="Gene3D" id="3.40.50.1010">
    <property type="entry name" value="5'-nuclease"/>
    <property type="match status" value="1"/>
</dbReference>
<keyword evidence="10" id="KW-1185">Reference proteome</keyword>
<keyword evidence="4" id="KW-0479">Metal-binding</keyword>
<keyword evidence="3" id="KW-0540">Nuclease</keyword>
<evidence type="ECO:0000256" key="6">
    <source>
        <dbReference type="ARBA" id="ARBA00022842"/>
    </source>
</evidence>
<keyword evidence="6" id="KW-0460">Magnesium</keyword>
<dbReference type="Proteomes" id="UP000010366">
    <property type="component" value="Chromosome"/>
</dbReference>
<dbReference type="eggNOG" id="COG1487">
    <property type="taxonomic scope" value="Bacteria"/>
</dbReference>
<evidence type="ECO:0000313" key="10">
    <source>
        <dbReference type="Proteomes" id="UP000010366"/>
    </source>
</evidence>
<reference evidence="9 10" key="1">
    <citation type="submission" date="2012-05" db="EMBL/GenBank/DDBJ databases">
        <title>Finished chromosome of genome of Chamaesiphon sp. PCC 6605.</title>
        <authorList>
            <consortium name="US DOE Joint Genome Institute"/>
            <person name="Gugger M."/>
            <person name="Coursin T."/>
            <person name="Rippka R."/>
            <person name="Tandeau De Marsac N."/>
            <person name="Huntemann M."/>
            <person name="Wei C.-L."/>
            <person name="Han J."/>
            <person name="Detter J.C."/>
            <person name="Han C."/>
            <person name="Tapia R."/>
            <person name="Chen A."/>
            <person name="Kyrpides N."/>
            <person name="Mavromatis K."/>
            <person name="Markowitz V."/>
            <person name="Szeto E."/>
            <person name="Ivanova N."/>
            <person name="Pagani I."/>
            <person name="Pati A."/>
            <person name="Goodwin L."/>
            <person name="Nordberg H.P."/>
            <person name="Cantor M.N."/>
            <person name="Hua S.X."/>
            <person name="Woyke T."/>
            <person name="Kerfeld C.A."/>
        </authorList>
    </citation>
    <scope>NUCLEOTIDE SEQUENCE [LARGE SCALE GENOMIC DNA]</scope>
    <source>
        <strain evidence="10">ATCC 27169 / PCC 6605</strain>
    </source>
</reference>
<evidence type="ECO:0000313" key="9">
    <source>
        <dbReference type="EMBL" id="AFY94761.1"/>
    </source>
</evidence>
<evidence type="ECO:0000259" key="8">
    <source>
        <dbReference type="Pfam" id="PF01850"/>
    </source>
</evidence>